<keyword evidence="2 4" id="KW-0648">Protein biosynthesis</keyword>
<feature type="domain" description="YbaK/aminoacyl-tRNA synthetase-associated" evidence="5">
    <location>
        <begin position="41"/>
        <end position="156"/>
    </location>
</feature>
<evidence type="ECO:0000256" key="2">
    <source>
        <dbReference type="ARBA" id="ARBA00022917"/>
    </source>
</evidence>
<dbReference type="AlphaFoldDB" id="A0A0R1MJU2"/>
<evidence type="ECO:0000313" key="7">
    <source>
        <dbReference type="Proteomes" id="UP000051686"/>
    </source>
</evidence>
<comment type="caution">
    <text evidence="6">The sequence shown here is derived from an EMBL/GenBank/DDBJ whole genome shotgun (WGS) entry which is preliminary data.</text>
</comment>
<dbReference type="PATRIC" id="fig|1423777.3.peg.1981"/>
<keyword evidence="7" id="KW-1185">Reference proteome</keyword>
<protein>
    <recommendedName>
        <fullName evidence="4">Cys-tRNA(Pro)/Cys-tRNA(Cys) deacylase</fullName>
        <ecNumber evidence="4">4.2.-.-</ecNumber>
    </recommendedName>
</protein>
<accession>A0A0R1MJU2</accession>
<keyword evidence="3 4" id="KW-0456">Lyase</keyword>
<evidence type="ECO:0000256" key="1">
    <source>
        <dbReference type="ARBA" id="ARBA00009798"/>
    </source>
</evidence>
<proteinExistence type="inferred from homology"/>
<dbReference type="InterPro" id="IPR036754">
    <property type="entry name" value="YbaK/aa-tRNA-synt-asso_dom_sf"/>
</dbReference>
<evidence type="ECO:0000256" key="4">
    <source>
        <dbReference type="PIRNR" id="PIRNR006181"/>
    </source>
</evidence>
<sequence length="166" mass="18984">MAKKKKIKKTNDERILDQHNIQYDETFFDWIGKGQQALLEAQAAGIDSKSILKTIVLRTSKKEKDHLVVCLPLEYELDLKLIAHELNEKQVHLADNKTLIKITGYVHGANTPIGISVRKGFPIYFDERIKNFEEISVSAGQVGRSVRVNQKELVKLVKGRYLKVQE</sequence>
<dbReference type="PIRSF" id="PIRSF006181">
    <property type="entry name" value="EbsC_YbaK"/>
    <property type="match status" value="1"/>
</dbReference>
<dbReference type="OrthoDB" id="9809296at2"/>
<dbReference type="EC" id="4.2.-.-" evidence="4"/>
<dbReference type="Proteomes" id="UP000051686">
    <property type="component" value="Unassembled WGS sequence"/>
</dbReference>
<evidence type="ECO:0000259" key="5">
    <source>
        <dbReference type="Pfam" id="PF04073"/>
    </source>
</evidence>
<dbReference type="PANTHER" id="PTHR30411:SF0">
    <property type="entry name" value="CYS-TRNA(PRO)_CYS-TRNA(CYS) DEACYLASE YBAK"/>
    <property type="match status" value="1"/>
</dbReference>
<dbReference type="SUPFAM" id="SSF55826">
    <property type="entry name" value="YbaK/ProRS associated domain"/>
    <property type="match status" value="1"/>
</dbReference>
<dbReference type="GO" id="GO:0016829">
    <property type="term" value="F:lyase activity"/>
    <property type="evidence" value="ECO:0007669"/>
    <property type="project" value="UniProtKB-KW"/>
</dbReference>
<dbReference type="InterPro" id="IPR004369">
    <property type="entry name" value="Prolyl-tRNA_editing_YbaK/EbsC"/>
</dbReference>
<organism evidence="6 7">
    <name type="scientific">Liquorilactobacillus oeni DSM 19972</name>
    <dbReference type="NCBI Taxonomy" id="1423777"/>
    <lineage>
        <taxon>Bacteria</taxon>
        <taxon>Bacillati</taxon>
        <taxon>Bacillota</taxon>
        <taxon>Bacilli</taxon>
        <taxon>Lactobacillales</taxon>
        <taxon>Lactobacillaceae</taxon>
        <taxon>Liquorilactobacillus</taxon>
    </lineage>
</organism>
<comment type="similarity">
    <text evidence="1 4">Belongs to the prolyl-tRNA editing family. YbaK/EbsC subfamily.</text>
</comment>
<dbReference type="PANTHER" id="PTHR30411">
    <property type="entry name" value="CYTOPLASMIC PROTEIN"/>
    <property type="match status" value="1"/>
</dbReference>
<dbReference type="GO" id="GO:0002161">
    <property type="term" value="F:aminoacyl-tRNA deacylase activity"/>
    <property type="evidence" value="ECO:0007669"/>
    <property type="project" value="InterPro"/>
</dbReference>
<dbReference type="InterPro" id="IPR007214">
    <property type="entry name" value="YbaK/aa-tRNA-synth-assoc-dom"/>
</dbReference>
<evidence type="ECO:0000256" key="3">
    <source>
        <dbReference type="ARBA" id="ARBA00023239"/>
    </source>
</evidence>
<dbReference type="Gene3D" id="3.90.960.10">
    <property type="entry name" value="YbaK/aminoacyl-tRNA synthetase-associated domain"/>
    <property type="match status" value="1"/>
</dbReference>
<dbReference type="RefSeq" id="WP_057896733.1">
    <property type="nucleotide sequence ID" value="NZ_AZEH01000039.1"/>
</dbReference>
<gene>
    <name evidence="6" type="ORF">FD46_GL001924</name>
</gene>
<evidence type="ECO:0000313" key="6">
    <source>
        <dbReference type="EMBL" id="KRL04787.1"/>
    </source>
</evidence>
<dbReference type="EMBL" id="AZEH01000039">
    <property type="protein sequence ID" value="KRL04787.1"/>
    <property type="molecule type" value="Genomic_DNA"/>
</dbReference>
<name>A0A0R1MJU2_9LACO</name>
<reference evidence="6 7" key="1">
    <citation type="journal article" date="2015" name="Genome Announc.">
        <title>Expanding the biotechnology potential of lactobacilli through comparative genomics of 213 strains and associated genera.</title>
        <authorList>
            <person name="Sun Z."/>
            <person name="Harris H.M."/>
            <person name="McCann A."/>
            <person name="Guo C."/>
            <person name="Argimon S."/>
            <person name="Zhang W."/>
            <person name="Yang X."/>
            <person name="Jeffery I.B."/>
            <person name="Cooney J.C."/>
            <person name="Kagawa T.F."/>
            <person name="Liu W."/>
            <person name="Song Y."/>
            <person name="Salvetti E."/>
            <person name="Wrobel A."/>
            <person name="Rasinkangas P."/>
            <person name="Parkhill J."/>
            <person name="Rea M.C."/>
            <person name="O'Sullivan O."/>
            <person name="Ritari J."/>
            <person name="Douillard F.P."/>
            <person name="Paul Ross R."/>
            <person name="Yang R."/>
            <person name="Briner A.E."/>
            <person name="Felis G.E."/>
            <person name="de Vos W.M."/>
            <person name="Barrangou R."/>
            <person name="Klaenhammer T.R."/>
            <person name="Caufield P.W."/>
            <person name="Cui Y."/>
            <person name="Zhang H."/>
            <person name="O'Toole P.W."/>
        </authorList>
    </citation>
    <scope>NUCLEOTIDE SEQUENCE [LARGE SCALE GENOMIC DNA]</scope>
    <source>
        <strain evidence="6 7">DSM 19972</strain>
    </source>
</reference>
<dbReference type="STRING" id="1423777.FD46_GL001924"/>
<dbReference type="Pfam" id="PF04073">
    <property type="entry name" value="tRNA_edit"/>
    <property type="match status" value="1"/>
</dbReference>
<dbReference type="GO" id="GO:0006412">
    <property type="term" value="P:translation"/>
    <property type="evidence" value="ECO:0007669"/>
    <property type="project" value="UniProtKB-KW"/>
</dbReference>